<dbReference type="SUPFAM" id="SSF53756">
    <property type="entry name" value="UDP-Glycosyltransferase/glycogen phosphorylase"/>
    <property type="match status" value="1"/>
</dbReference>
<dbReference type="Pfam" id="PF13439">
    <property type="entry name" value="Glyco_transf_4"/>
    <property type="match status" value="1"/>
</dbReference>
<feature type="domain" description="Glycosyltransferase subfamily 4-like N-terminal" evidence="3">
    <location>
        <begin position="18"/>
        <end position="183"/>
    </location>
</feature>
<dbReference type="CDD" id="cd03801">
    <property type="entry name" value="GT4_PimA-like"/>
    <property type="match status" value="1"/>
</dbReference>
<dbReference type="RefSeq" id="WP_169669690.1">
    <property type="nucleotide sequence ID" value="NZ_JABBHF010000001.1"/>
</dbReference>
<dbReference type="Pfam" id="PF00534">
    <property type="entry name" value="Glycos_transf_1"/>
    <property type="match status" value="1"/>
</dbReference>
<organism evidence="4 5">
    <name type="scientific">Flavivirga algicola</name>
    <dbReference type="NCBI Taxonomy" id="2729136"/>
    <lineage>
        <taxon>Bacteria</taxon>
        <taxon>Pseudomonadati</taxon>
        <taxon>Bacteroidota</taxon>
        <taxon>Flavobacteriia</taxon>
        <taxon>Flavobacteriales</taxon>
        <taxon>Flavobacteriaceae</taxon>
        <taxon>Flavivirga</taxon>
    </lineage>
</organism>
<gene>
    <name evidence="4" type="ORF">HHX25_02375</name>
</gene>
<dbReference type="EMBL" id="JABBHF010000001">
    <property type="protein sequence ID" value="NMH86341.1"/>
    <property type="molecule type" value="Genomic_DNA"/>
</dbReference>
<proteinExistence type="predicted"/>
<keyword evidence="5" id="KW-1185">Reference proteome</keyword>
<dbReference type="Gene3D" id="3.40.50.2000">
    <property type="entry name" value="Glycogen Phosphorylase B"/>
    <property type="match status" value="2"/>
</dbReference>
<evidence type="ECO:0000259" key="3">
    <source>
        <dbReference type="Pfam" id="PF13439"/>
    </source>
</evidence>
<dbReference type="InterPro" id="IPR001296">
    <property type="entry name" value="Glyco_trans_1"/>
</dbReference>
<evidence type="ECO:0000256" key="1">
    <source>
        <dbReference type="ARBA" id="ARBA00022679"/>
    </source>
</evidence>
<evidence type="ECO:0000313" key="4">
    <source>
        <dbReference type="EMBL" id="NMH86341.1"/>
    </source>
</evidence>
<dbReference type="Proteomes" id="UP000746690">
    <property type="component" value="Unassembled WGS sequence"/>
</dbReference>
<evidence type="ECO:0000313" key="5">
    <source>
        <dbReference type="Proteomes" id="UP000746690"/>
    </source>
</evidence>
<name>A0ABX1RS08_9FLAO</name>
<protein>
    <submittedName>
        <fullName evidence="4">Glycosyltransferase family 4 protein</fullName>
    </submittedName>
</protein>
<dbReference type="PANTHER" id="PTHR46401:SF2">
    <property type="entry name" value="GLYCOSYLTRANSFERASE WBBK-RELATED"/>
    <property type="match status" value="1"/>
</dbReference>
<evidence type="ECO:0000259" key="2">
    <source>
        <dbReference type="Pfam" id="PF00534"/>
    </source>
</evidence>
<reference evidence="4 5" key="1">
    <citation type="submission" date="2020-04" db="EMBL/GenBank/DDBJ databases">
        <title>A Flavivirga sp. nov.</title>
        <authorList>
            <person name="Sun X."/>
        </authorList>
    </citation>
    <scope>NUCLEOTIDE SEQUENCE [LARGE SCALE GENOMIC DNA]</scope>
    <source>
        <strain evidence="4 5">Y03</strain>
    </source>
</reference>
<dbReference type="PANTHER" id="PTHR46401">
    <property type="entry name" value="GLYCOSYLTRANSFERASE WBBK-RELATED"/>
    <property type="match status" value="1"/>
</dbReference>
<accession>A0ABX1RS08</accession>
<feature type="domain" description="Glycosyl transferase family 1" evidence="2">
    <location>
        <begin position="188"/>
        <end position="357"/>
    </location>
</feature>
<dbReference type="InterPro" id="IPR028098">
    <property type="entry name" value="Glyco_trans_4-like_N"/>
</dbReference>
<sequence length="382" mass="43673">MHICFITHEYPKKNFPHGGIGTFIQTIGKAYVAKGCKVSVVGINVYTKVYEEEDDHGVHIYRLKPRKIKGLTWFLNYKHINQQLLKLHVESPIDVIETPELGLVFLKKIKPIKYIIRLHGGHHFFAEAEERDIDRWKGFQEKRSFKKADAFVAVSNYVKTHTSKYLSYNNKKISVIKSPIDLDVFKPIPEIKVSDDTILFAGTICEKKGIKQLILAMKTVNASYPNLKLDIYGRDWFFKDGTSYVEYLKEKIIPELKEFSKNIIFKGPVPYIELATKYAAARICVFPSLMETQGLVAPEAMAMKKVVVFSNLGPGPETIEHKKTGLLCNPYDVNNIAENILWALENPKKCLEIEGQANEFVYQAFNTGSIVNKNIDFYKSIL</sequence>
<keyword evidence="1" id="KW-0808">Transferase</keyword>
<comment type="caution">
    <text evidence="4">The sequence shown here is derived from an EMBL/GenBank/DDBJ whole genome shotgun (WGS) entry which is preliminary data.</text>
</comment>